<dbReference type="InterPro" id="IPR016032">
    <property type="entry name" value="Sig_transdc_resp-reg_C-effctor"/>
</dbReference>
<dbReference type="InterPro" id="IPR007627">
    <property type="entry name" value="RNA_pol_sigma70_r2"/>
</dbReference>
<evidence type="ECO:0000256" key="3">
    <source>
        <dbReference type="ARBA" id="ARBA00023015"/>
    </source>
</evidence>
<name>A0ABN0YIH4_9BACL</name>
<dbReference type="RefSeq" id="WP_343862329.1">
    <property type="nucleotide sequence ID" value="NZ_BAAACX010000012.1"/>
</dbReference>
<evidence type="ECO:0000313" key="10">
    <source>
        <dbReference type="EMBL" id="GAA0396662.1"/>
    </source>
</evidence>
<evidence type="ECO:0000256" key="1">
    <source>
        <dbReference type="ARBA" id="ARBA00007788"/>
    </source>
</evidence>
<proteinExistence type="inferred from homology"/>
<keyword evidence="5" id="KW-0238">DNA-binding</keyword>
<dbReference type="SUPFAM" id="SSF88946">
    <property type="entry name" value="Sigma2 domain of RNA polymerase sigma factors"/>
    <property type="match status" value="1"/>
</dbReference>
<keyword evidence="4" id="KW-0731">Sigma factor</keyword>
<evidence type="ECO:0000256" key="6">
    <source>
        <dbReference type="ARBA" id="ARBA00023163"/>
    </source>
</evidence>
<dbReference type="Gene3D" id="1.10.10.10">
    <property type="entry name" value="Winged helix-like DNA-binding domain superfamily/Winged helix DNA-binding domain"/>
    <property type="match status" value="1"/>
</dbReference>
<dbReference type="InterPro" id="IPR007630">
    <property type="entry name" value="RNA_pol_sigma70_r4"/>
</dbReference>
<organism evidence="10 11">
    <name type="scientific">Paenibacillus motobuensis</name>
    <dbReference type="NCBI Taxonomy" id="295324"/>
    <lineage>
        <taxon>Bacteria</taxon>
        <taxon>Bacillati</taxon>
        <taxon>Bacillota</taxon>
        <taxon>Bacilli</taxon>
        <taxon>Bacillales</taxon>
        <taxon>Paenibacillaceae</taxon>
        <taxon>Paenibacillus</taxon>
    </lineage>
</organism>
<evidence type="ECO:0000259" key="9">
    <source>
        <dbReference type="Pfam" id="PF04545"/>
    </source>
</evidence>
<dbReference type="PRINTS" id="PR00046">
    <property type="entry name" value="SIGMA70FCT"/>
</dbReference>
<dbReference type="Gene3D" id="1.10.1740.10">
    <property type="match status" value="1"/>
</dbReference>
<gene>
    <name evidence="10" type="ORF">GCM10008933_29060</name>
</gene>
<comment type="similarity">
    <text evidence="1">Belongs to the sigma-70 factor family.</text>
</comment>
<dbReference type="EMBL" id="BAAACX010000012">
    <property type="protein sequence ID" value="GAA0396662.1"/>
    <property type="molecule type" value="Genomic_DNA"/>
</dbReference>
<dbReference type="NCBIfam" id="TIGR02937">
    <property type="entry name" value="sigma70-ECF"/>
    <property type="match status" value="1"/>
</dbReference>
<evidence type="ECO:0000256" key="4">
    <source>
        <dbReference type="ARBA" id="ARBA00023082"/>
    </source>
</evidence>
<evidence type="ECO:0000256" key="2">
    <source>
        <dbReference type="ARBA" id="ARBA00021245"/>
    </source>
</evidence>
<evidence type="ECO:0000313" key="11">
    <source>
        <dbReference type="Proteomes" id="UP001500340"/>
    </source>
</evidence>
<keyword evidence="3" id="KW-0805">Transcription regulation</keyword>
<evidence type="ECO:0000259" key="8">
    <source>
        <dbReference type="Pfam" id="PF04542"/>
    </source>
</evidence>
<feature type="domain" description="RNA polymerase sigma-70 region 4" evidence="9">
    <location>
        <begin position="170"/>
        <end position="206"/>
    </location>
</feature>
<comment type="caution">
    <text evidence="10">The sequence shown here is derived from an EMBL/GenBank/DDBJ whole genome shotgun (WGS) entry which is preliminary data.</text>
</comment>
<comment type="function">
    <text evidence="7">Sigma factors are initiation factors that promote the attachment of RNA polymerase to specific initiation sites and are then released. Sigma-S contributes to the protection against external stress, thus playing a role in cellular fitness and survival.</text>
</comment>
<dbReference type="PANTHER" id="PTHR30376">
    <property type="entry name" value="SIGMA FACTOR RPOH HEAT SHOCK RELATED"/>
    <property type="match status" value="1"/>
</dbReference>
<dbReference type="Pfam" id="PF04545">
    <property type="entry name" value="Sigma70_r4"/>
    <property type="match status" value="1"/>
</dbReference>
<dbReference type="InterPro" id="IPR013325">
    <property type="entry name" value="RNA_pol_sigma_r2"/>
</dbReference>
<dbReference type="PANTHER" id="PTHR30376:SF3">
    <property type="entry name" value="RNA POLYMERASE SIGMA FACTOR RPOH"/>
    <property type="match status" value="1"/>
</dbReference>
<accession>A0ABN0YIH4</accession>
<dbReference type="Proteomes" id="UP001500340">
    <property type="component" value="Unassembled WGS sequence"/>
</dbReference>
<dbReference type="InterPro" id="IPR000943">
    <property type="entry name" value="RNA_pol_sigma70"/>
</dbReference>
<dbReference type="SUPFAM" id="SSF46894">
    <property type="entry name" value="C-terminal effector domain of the bipartite response regulators"/>
    <property type="match status" value="1"/>
</dbReference>
<evidence type="ECO:0000256" key="7">
    <source>
        <dbReference type="ARBA" id="ARBA00024701"/>
    </source>
</evidence>
<feature type="domain" description="RNA polymerase sigma-70 region 2" evidence="8">
    <location>
        <begin position="18"/>
        <end position="86"/>
    </location>
</feature>
<protein>
    <recommendedName>
        <fullName evidence="2">RNA polymerase sigma factor SigS</fullName>
    </recommendedName>
</protein>
<reference evidence="10 11" key="1">
    <citation type="journal article" date="2019" name="Int. J. Syst. Evol. Microbiol.">
        <title>The Global Catalogue of Microorganisms (GCM) 10K type strain sequencing project: providing services to taxonomists for standard genome sequencing and annotation.</title>
        <authorList>
            <consortium name="The Broad Institute Genomics Platform"/>
            <consortium name="The Broad Institute Genome Sequencing Center for Infectious Disease"/>
            <person name="Wu L."/>
            <person name="Ma J."/>
        </authorList>
    </citation>
    <scope>NUCLEOTIDE SEQUENCE [LARGE SCALE GENOMIC DNA]</scope>
    <source>
        <strain evidence="10 11">JCM 12774</strain>
    </source>
</reference>
<dbReference type="InterPro" id="IPR014284">
    <property type="entry name" value="RNA_pol_sigma-70_dom"/>
</dbReference>
<evidence type="ECO:0000256" key="5">
    <source>
        <dbReference type="ARBA" id="ARBA00023125"/>
    </source>
</evidence>
<dbReference type="InterPro" id="IPR050813">
    <property type="entry name" value="Sigma-70_Factor"/>
</dbReference>
<dbReference type="Pfam" id="PF04542">
    <property type="entry name" value="Sigma70_r2"/>
    <property type="match status" value="1"/>
</dbReference>
<sequence length="220" mass="24462">MTHANNPLLGPLGRDEFITENMPLVYKIARSYERRAFLYGIAYDDLVQEGAIGLILAYDRYSNADIAFSTYAYHCIGGRIRDHVRNYGSFIRPSKRLLSLCQRMADADLLGSPTEAVAKEFGVSEKQVRRVCLYLAASRPSPIEIGEEGEMNVPTAADDLTEIEAGEFTAKLTERQRQVVGLLTNGLTQTEAANELGISRQAVRSIVLSVRPHYLRYSAA</sequence>
<keyword evidence="6" id="KW-0804">Transcription</keyword>
<dbReference type="InterPro" id="IPR036388">
    <property type="entry name" value="WH-like_DNA-bd_sf"/>
</dbReference>
<keyword evidence="11" id="KW-1185">Reference proteome</keyword>